<reference evidence="1 2" key="1">
    <citation type="submission" date="2018-05" db="EMBL/GenBank/DDBJ databases">
        <title>Kangiella spongicola genome sequence.</title>
        <authorList>
            <person name="Maclea K.S."/>
            <person name="Goen A.E."/>
            <person name="Kelley C."/>
            <person name="Underriner A."/>
            <person name="Silverwood T."/>
            <person name="Trachtenberg A.M."/>
        </authorList>
    </citation>
    <scope>NUCLEOTIDE SEQUENCE [LARGE SCALE GENOMIC DNA]</scope>
    <source>
        <strain evidence="1 2">ATCC BAA-2076</strain>
    </source>
</reference>
<organism evidence="1 2">
    <name type="scientific">Kangiella spongicola</name>
    <dbReference type="NCBI Taxonomy" id="796379"/>
    <lineage>
        <taxon>Bacteria</taxon>
        <taxon>Pseudomonadati</taxon>
        <taxon>Pseudomonadota</taxon>
        <taxon>Gammaproteobacteria</taxon>
        <taxon>Kangiellales</taxon>
        <taxon>Kangiellaceae</taxon>
        <taxon>Kangiella</taxon>
    </lineage>
</organism>
<dbReference type="AlphaFoldDB" id="A0A318D2T6"/>
<proteinExistence type="predicted"/>
<keyword evidence="1" id="KW-0489">Methyltransferase</keyword>
<dbReference type="OrthoDB" id="9791944at2"/>
<dbReference type="Pfam" id="PF13489">
    <property type="entry name" value="Methyltransf_23"/>
    <property type="match status" value="1"/>
</dbReference>
<evidence type="ECO:0000313" key="2">
    <source>
        <dbReference type="Proteomes" id="UP000247689"/>
    </source>
</evidence>
<dbReference type="SUPFAM" id="SSF53335">
    <property type="entry name" value="S-adenosyl-L-methionine-dependent methyltransferases"/>
    <property type="match status" value="1"/>
</dbReference>
<keyword evidence="2" id="KW-1185">Reference proteome</keyword>
<gene>
    <name evidence="1" type="ORF">DL796_08510</name>
</gene>
<keyword evidence="1" id="KW-0808">Transferase</keyword>
<evidence type="ECO:0000313" key="1">
    <source>
        <dbReference type="EMBL" id="PXF63572.1"/>
    </source>
</evidence>
<dbReference type="Proteomes" id="UP000247689">
    <property type="component" value="Unassembled WGS sequence"/>
</dbReference>
<sequence length="210" mass="24741">MACPLCYSLDTHHYFEDKMRSYRNCSVCQLIFVPEQYHVTNQVEKEIYDLHQNSPEDEGYRGFLNKLLIPLSQKLTPQAHGLDFGCGSGPTIKPMLEAQGFKVDNYDIYYYKQEKLLLKKYDFITTTEAIEHFNQPRKELELLDSLLRSGGYLGIMTKRPTNLEAFSRWHYKNDQTHICFFSEKTFYWIANLFNYDIEFPGSDTVILQKL</sequence>
<dbReference type="InterPro" id="IPR029063">
    <property type="entry name" value="SAM-dependent_MTases_sf"/>
</dbReference>
<dbReference type="GO" id="GO:0032259">
    <property type="term" value="P:methylation"/>
    <property type="evidence" value="ECO:0007669"/>
    <property type="project" value="UniProtKB-KW"/>
</dbReference>
<protein>
    <submittedName>
        <fullName evidence="1">Methyltransferase</fullName>
    </submittedName>
</protein>
<dbReference type="Gene3D" id="3.40.50.150">
    <property type="entry name" value="Vaccinia Virus protein VP39"/>
    <property type="match status" value="1"/>
</dbReference>
<dbReference type="EMBL" id="QICH01000002">
    <property type="protein sequence ID" value="PXF63572.1"/>
    <property type="molecule type" value="Genomic_DNA"/>
</dbReference>
<accession>A0A318D2T6</accession>
<dbReference type="GO" id="GO:0008168">
    <property type="term" value="F:methyltransferase activity"/>
    <property type="evidence" value="ECO:0007669"/>
    <property type="project" value="UniProtKB-KW"/>
</dbReference>
<name>A0A318D2T6_9GAMM</name>
<comment type="caution">
    <text evidence="1">The sequence shown here is derived from an EMBL/GenBank/DDBJ whole genome shotgun (WGS) entry which is preliminary data.</text>
</comment>